<accession>A0AB39CEH8</accession>
<name>A0AB39CEH8_9VIRU</name>
<evidence type="ECO:0000313" key="1">
    <source>
        <dbReference type="EMBL" id="XDJ15294.1"/>
    </source>
</evidence>
<dbReference type="EMBL" id="PQ015379">
    <property type="protein sequence ID" value="XDJ15294.1"/>
    <property type="molecule type" value="Genomic_DNA"/>
</dbReference>
<protein>
    <submittedName>
        <fullName evidence="1">Uncharacterized protein</fullName>
    </submittedName>
</protein>
<proteinExistence type="predicted"/>
<sequence>MSWGLFAAKAGAVLIDGFSAAVLRKMPDGSTQEVVLETDNDLDYLRQVRDEYQMQDDDIAVYVKP</sequence>
<organism evidence="1">
    <name type="scientific">Pseudomonas phage HRDY3</name>
    <dbReference type="NCBI Taxonomy" id="3236930"/>
    <lineage>
        <taxon>Viruses</taxon>
    </lineage>
</organism>
<reference evidence="1" key="1">
    <citation type="submission" date="2024-07" db="EMBL/GenBank/DDBJ databases">
        <authorList>
            <person name="Bringhurst R.M."/>
            <person name="Homer T.E."/>
        </authorList>
    </citation>
    <scope>NUCLEOTIDE SEQUENCE</scope>
</reference>